<dbReference type="InterPro" id="IPR001054">
    <property type="entry name" value="A/G_cyclase"/>
</dbReference>
<dbReference type="Gene3D" id="3.30.70.1230">
    <property type="entry name" value="Nucleotide cyclase"/>
    <property type="match status" value="1"/>
</dbReference>
<dbReference type="Pfam" id="PF00211">
    <property type="entry name" value="Guanylate_cyc"/>
    <property type="match status" value="1"/>
</dbReference>
<dbReference type="RefSeq" id="WP_238231436.1">
    <property type="nucleotide sequence ID" value="NZ_BPRA01000006.1"/>
</dbReference>
<comment type="caution">
    <text evidence="3">The sequence shown here is derived from an EMBL/GenBank/DDBJ whole genome shotgun (WGS) entry which is preliminary data.</text>
</comment>
<feature type="transmembrane region" description="Helical" evidence="1">
    <location>
        <begin position="57"/>
        <end position="77"/>
    </location>
</feature>
<dbReference type="SMART" id="SM00044">
    <property type="entry name" value="CYCc"/>
    <property type="match status" value="1"/>
</dbReference>
<dbReference type="CDD" id="cd07302">
    <property type="entry name" value="CHD"/>
    <property type="match status" value="1"/>
</dbReference>
<keyword evidence="1" id="KW-0812">Transmembrane</keyword>
<keyword evidence="1" id="KW-1133">Transmembrane helix</keyword>
<dbReference type="Proteomes" id="UP001055101">
    <property type="component" value="Unassembled WGS sequence"/>
</dbReference>
<dbReference type="InterPro" id="IPR050697">
    <property type="entry name" value="Adenylyl/Guanylyl_Cyclase_3/4"/>
</dbReference>
<dbReference type="EMBL" id="BPRA01000006">
    <property type="protein sequence ID" value="GJE55037.1"/>
    <property type="molecule type" value="Genomic_DNA"/>
</dbReference>
<sequence>MEQDRDGSRTAGTNGNGEASALRLLQAASGRRLLAMHALIVVVLLATAQNYDGSIHPISHWIVLVAYAICSLGLGLAERRDRSGETRNGVSFASRRAEALAWASTALNAGVAIYVEVEHLLVGANAGFDDAAGAVSKLPAFLLLLQTGLTMRVSHTVAFAGAVTLAWSGTILLAVREEALLGPHVSLSDEAPTLLTFIAASLVVVDGVRRLRSAVTMALRLEHERTMLARFVPGSVAVELAREGGLGSVRERHACLFALDIRGFSALTREQPPQQVVRALLDVRALTHTSVTQHDGIVDKYIGDGVLAHFLVGSPERQARAALDAARTIRTRLDALNRERREAKLPPLAITIALHAGHVLAGVFDDGLRAEFTVLGPAMNMLARLEAQAKSENLALAASDEVVRLLAGHLPDGFRTTRAGTADVQEGRLPALYALTDETPAPVPSA</sequence>
<dbReference type="SUPFAM" id="SSF55073">
    <property type="entry name" value="Nucleotide cyclase"/>
    <property type="match status" value="1"/>
</dbReference>
<name>A0ABQ4TKG1_9HYPH</name>
<evidence type="ECO:0000259" key="2">
    <source>
        <dbReference type="PROSITE" id="PS50125"/>
    </source>
</evidence>
<keyword evidence="4" id="KW-1185">Reference proteome</keyword>
<evidence type="ECO:0000256" key="1">
    <source>
        <dbReference type="SAM" id="Phobius"/>
    </source>
</evidence>
<evidence type="ECO:0000313" key="4">
    <source>
        <dbReference type="Proteomes" id="UP001055101"/>
    </source>
</evidence>
<reference evidence="3" key="2">
    <citation type="submission" date="2021-08" db="EMBL/GenBank/DDBJ databases">
        <authorList>
            <person name="Tani A."/>
            <person name="Ola A."/>
            <person name="Ogura Y."/>
            <person name="Katsura K."/>
            <person name="Hayashi T."/>
        </authorList>
    </citation>
    <scope>NUCLEOTIDE SEQUENCE</scope>
    <source>
        <strain evidence="3">DSM 23674</strain>
    </source>
</reference>
<dbReference type="InterPro" id="IPR029787">
    <property type="entry name" value="Nucleotide_cyclase"/>
</dbReference>
<dbReference type="PROSITE" id="PS50125">
    <property type="entry name" value="GUANYLATE_CYCLASE_2"/>
    <property type="match status" value="1"/>
</dbReference>
<organism evidence="3 4">
    <name type="scientific">Methylobacterium thuringiense</name>
    <dbReference type="NCBI Taxonomy" id="1003091"/>
    <lineage>
        <taxon>Bacteria</taxon>
        <taxon>Pseudomonadati</taxon>
        <taxon>Pseudomonadota</taxon>
        <taxon>Alphaproteobacteria</taxon>
        <taxon>Hyphomicrobiales</taxon>
        <taxon>Methylobacteriaceae</taxon>
        <taxon>Methylobacterium</taxon>
    </lineage>
</organism>
<feature type="domain" description="Guanylate cyclase" evidence="2">
    <location>
        <begin position="255"/>
        <end position="386"/>
    </location>
</feature>
<dbReference type="PANTHER" id="PTHR43081:SF1">
    <property type="entry name" value="ADENYLATE CYCLASE, TERMINAL-DIFFERENTIATION SPECIFIC"/>
    <property type="match status" value="1"/>
</dbReference>
<feature type="transmembrane region" description="Helical" evidence="1">
    <location>
        <begin position="33"/>
        <end position="51"/>
    </location>
</feature>
<proteinExistence type="predicted"/>
<accession>A0ABQ4TKG1</accession>
<dbReference type="PANTHER" id="PTHR43081">
    <property type="entry name" value="ADENYLATE CYCLASE, TERMINAL-DIFFERENTIATION SPECIFIC-RELATED"/>
    <property type="match status" value="1"/>
</dbReference>
<gene>
    <name evidence="3" type="primary">cyaA</name>
    <name evidence="3" type="ORF">EKPJFOCH_1524</name>
</gene>
<protein>
    <submittedName>
        <fullName evidence="3">Adenylate cyclase 1</fullName>
    </submittedName>
</protein>
<feature type="transmembrane region" description="Helical" evidence="1">
    <location>
        <begin position="153"/>
        <end position="174"/>
    </location>
</feature>
<reference evidence="3" key="1">
    <citation type="journal article" date="2021" name="Front. Microbiol.">
        <title>Comprehensive Comparative Genomics and Phenotyping of Methylobacterium Species.</title>
        <authorList>
            <person name="Alessa O."/>
            <person name="Ogura Y."/>
            <person name="Fujitani Y."/>
            <person name="Takami H."/>
            <person name="Hayashi T."/>
            <person name="Sahin N."/>
            <person name="Tani A."/>
        </authorList>
    </citation>
    <scope>NUCLEOTIDE SEQUENCE</scope>
    <source>
        <strain evidence="3">DSM 23674</strain>
    </source>
</reference>
<keyword evidence="1" id="KW-0472">Membrane</keyword>
<evidence type="ECO:0000313" key="3">
    <source>
        <dbReference type="EMBL" id="GJE55037.1"/>
    </source>
</evidence>